<name>A0ABT3WAK3_9PROT</name>
<evidence type="ECO:0000313" key="1">
    <source>
        <dbReference type="EMBL" id="MCX5615379.1"/>
    </source>
</evidence>
<dbReference type="Proteomes" id="UP001165633">
    <property type="component" value="Unassembled WGS sequence"/>
</dbReference>
<keyword evidence="2" id="KW-1185">Reference proteome</keyword>
<evidence type="ECO:0000313" key="2">
    <source>
        <dbReference type="Proteomes" id="UP001165633"/>
    </source>
</evidence>
<dbReference type="RefSeq" id="WP_266126404.1">
    <property type="nucleotide sequence ID" value="NZ_JANIDV010000001.1"/>
</dbReference>
<sequence length="86" mass="9545">MENSRNEALSRIKAVHADLEMISEASGLTIDERNELITAKVAIDTLIDSLSYPQEMRGPITESSFPAIGHFRNEDLDALTIRGETK</sequence>
<accession>A0ABT3WAK3</accession>
<dbReference type="EMBL" id="JANIDV010000001">
    <property type="protein sequence ID" value="MCX5615379.1"/>
    <property type="molecule type" value="Genomic_DNA"/>
</dbReference>
<reference evidence="1" key="1">
    <citation type="submission" date="2022-07" db="EMBL/GenBank/DDBJ databases">
        <title>Bombella genomes.</title>
        <authorList>
            <person name="Harer L."/>
            <person name="Styblova S."/>
            <person name="Ehrmann M."/>
        </authorList>
    </citation>
    <scope>NUCLEOTIDE SEQUENCE</scope>
    <source>
        <strain evidence="1">TMW 2.2559</strain>
    </source>
</reference>
<organism evidence="1 2">
    <name type="scientific">Bombella dulcis</name>
    <dbReference type="NCBI Taxonomy" id="2967339"/>
    <lineage>
        <taxon>Bacteria</taxon>
        <taxon>Pseudomonadati</taxon>
        <taxon>Pseudomonadota</taxon>
        <taxon>Alphaproteobacteria</taxon>
        <taxon>Acetobacterales</taxon>
        <taxon>Acetobacteraceae</taxon>
        <taxon>Bombella</taxon>
    </lineage>
</organism>
<proteinExistence type="predicted"/>
<comment type="caution">
    <text evidence="1">The sequence shown here is derived from an EMBL/GenBank/DDBJ whole genome shotgun (WGS) entry which is preliminary data.</text>
</comment>
<protein>
    <submittedName>
        <fullName evidence="1">Uncharacterized protein</fullName>
    </submittedName>
</protein>
<gene>
    <name evidence="1" type="ORF">NQF87_00065</name>
</gene>